<organism evidence="1 2">
    <name type="scientific">Spiromyces aspiralis</name>
    <dbReference type="NCBI Taxonomy" id="68401"/>
    <lineage>
        <taxon>Eukaryota</taxon>
        <taxon>Fungi</taxon>
        <taxon>Fungi incertae sedis</taxon>
        <taxon>Zoopagomycota</taxon>
        <taxon>Kickxellomycotina</taxon>
        <taxon>Kickxellomycetes</taxon>
        <taxon>Kickxellales</taxon>
        <taxon>Kickxellaceae</taxon>
        <taxon>Spiromyces</taxon>
    </lineage>
</organism>
<reference evidence="1" key="1">
    <citation type="submission" date="2022-06" db="EMBL/GenBank/DDBJ databases">
        <title>Phylogenomic reconstructions and comparative analyses of Kickxellomycotina fungi.</title>
        <authorList>
            <person name="Reynolds N.K."/>
            <person name="Stajich J.E."/>
            <person name="Barry K."/>
            <person name="Grigoriev I.V."/>
            <person name="Crous P."/>
            <person name="Smith M.E."/>
        </authorList>
    </citation>
    <scope>NUCLEOTIDE SEQUENCE</scope>
    <source>
        <strain evidence="1">RSA 2271</strain>
    </source>
</reference>
<comment type="caution">
    <text evidence="1">The sequence shown here is derived from an EMBL/GenBank/DDBJ whole genome shotgun (WGS) entry which is preliminary data.</text>
</comment>
<feature type="non-terminal residue" evidence="1">
    <location>
        <position position="233"/>
    </location>
</feature>
<protein>
    <submittedName>
        <fullName evidence="1">Uncharacterized protein</fullName>
    </submittedName>
</protein>
<keyword evidence="2" id="KW-1185">Reference proteome</keyword>
<sequence>PSFDDDPYSSPRGLLYAVIDQLCQVINLACRCFTNRIAELRGPGGGSDLVANDALRDCVEQYDKVRPRMLVSLVPVGKYRMALRLSEEYRDFGSLVQVAMSCEGSSGQQLSGRRPDRITKYIDMYGKEFAVTLFDYYRERKAWWSLTDSETSALDQWLHEYFDQAITEARQAGDEQQQRILLEVAWVHDIKLGDYSKAAEKLTRIGSTASTINDRLTMLSLDKLVLLATLDDT</sequence>
<proteinExistence type="predicted"/>
<gene>
    <name evidence="1" type="ORF">EV182_008310</name>
</gene>
<dbReference type="EMBL" id="JAMZIH010009355">
    <property type="protein sequence ID" value="KAJ1670283.1"/>
    <property type="molecule type" value="Genomic_DNA"/>
</dbReference>
<feature type="non-terminal residue" evidence="1">
    <location>
        <position position="1"/>
    </location>
</feature>
<evidence type="ECO:0000313" key="2">
    <source>
        <dbReference type="Proteomes" id="UP001145114"/>
    </source>
</evidence>
<evidence type="ECO:0000313" key="1">
    <source>
        <dbReference type="EMBL" id="KAJ1670283.1"/>
    </source>
</evidence>
<dbReference type="Proteomes" id="UP001145114">
    <property type="component" value="Unassembled WGS sequence"/>
</dbReference>
<name>A0ACC1H982_9FUNG</name>
<accession>A0ACC1H982</accession>